<feature type="transmembrane region" description="Helical" evidence="2">
    <location>
        <begin position="57"/>
        <end position="83"/>
    </location>
</feature>
<comment type="caution">
    <text evidence="3">The sequence shown here is derived from an EMBL/GenBank/DDBJ whole genome shotgun (WGS) entry which is preliminary data.</text>
</comment>
<protein>
    <recommendedName>
        <fullName evidence="5">Metal-dependent hydrolase</fullName>
    </recommendedName>
</protein>
<dbReference type="RefSeq" id="WP_069585756.1">
    <property type="nucleotide sequence ID" value="NZ_LMVM01000004.1"/>
</dbReference>
<dbReference type="EMBL" id="LMVM01000004">
    <property type="protein sequence ID" value="PAV05505.1"/>
    <property type="molecule type" value="Genomic_DNA"/>
</dbReference>
<name>A0A2A2H832_METBR</name>
<dbReference type="OrthoDB" id="82350at2157"/>
<sequence length="327" mass="35696">MKFYTHIAGGILLFTLLVWIFNLPFSIAGLLFTGWISVLPDLVDRVIGEHRGWGHSVIWLIPIVFSFFLNSTLGIAFLSGYMMHILFDIVTKKGVPFLYPFSATRLVMPKKEKSRIITGSKQEIALFIVAILLFAPVAYGVVCGYDLGSALGAAAGGTLNKTNKTNGTLSNLIRYATGNLRSNSSYPQSSYGSKYNSGYKSGNSKKNSSSTSQNSSTNSNSDQGLLDWLINNHPTEDTSSDTNQTNDNTNSNIITDVLFNDMGAGSPYDNLQEGQYIESPFNASSDNSSIDFLDDFGFGNAGDEGYFDSDDWSSYIVETFLLNHGGI</sequence>
<organism evidence="3 4">
    <name type="scientific">Methanobacterium bryantii</name>
    <dbReference type="NCBI Taxonomy" id="2161"/>
    <lineage>
        <taxon>Archaea</taxon>
        <taxon>Methanobacteriati</taxon>
        <taxon>Methanobacteriota</taxon>
        <taxon>Methanomada group</taxon>
        <taxon>Methanobacteria</taxon>
        <taxon>Methanobacteriales</taxon>
        <taxon>Methanobacteriaceae</taxon>
        <taxon>Methanobacterium</taxon>
    </lineage>
</organism>
<keyword evidence="2" id="KW-0472">Membrane</keyword>
<feature type="transmembrane region" description="Helical" evidence="2">
    <location>
        <begin position="124"/>
        <end position="142"/>
    </location>
</feature>
<keyword evidence="2" id="KW-0812">Transmembrane</keyword>
<accession>A0A2A2H832</accession>
<dbReference type="Proteomes" id="UP000217784">
    <property type="component" value="Unassembled WGS sequence"/>
</dbReference>
<evidence type="ECO:0000313" key="3">
    <source>
        <dbReference type="EMBL" id="PAV05505.1"/>
    </source>
</evidence>
<evidence type="ECO:0000313" key="4">
    <source>
        <dbReference type="Proteomes" id="UP000217784"/>
    </source>
</evidence>
<keyword evidence="4" id="KW-1185">Reference proteome</keyword>
<evidence type="ECO:0000256" key="2">
    <source>
        <dbReference type="SAM" id="Phobius"/>
    </source>
</evidence>
<gene>
    <name evidence="3" type="ORF">ASJ80_09015</name>
</gene>
<feature type="region of interest" description="Disordered" evidence="1">
    <location>
        <begin position="183"/>
        <end position="249"/>
    </location>
</feature>
<evidence type="ECO:0000256" key="1">
    <source>
        <dbReference type="SAM" id="MobiDB-lite"/>
    </source>
</evidence>
<feature type="transmembrane region" description="Helical" evidence="2">
    <location>
        <begin position="12"/>
        <end position="37"/>
    </location>
</feature>
<reference evidence="3 4" key="1">
    <citation type="journal article" date="2017" name="BMC Genomics">
        <title>Genomic analysis of methanogenic archaea reveals a shift towards energy conservation.</title>
        <authorList>
            <person name="Gilmore S.P."/>
            <person name="Henske J.K."/>
            <person name="Sexton J.A."/>
            <person name="Solomon K.V."/>
            <person name="Seppala S."/>
            <person name="Yoo J.I."/>
            <person name="Huyett L.M."/>
            <person name="Pressman A."/>
            <person name="Cogan J.Z."/>
            <person name="Kivenson V."/>
            <person name="Peng X."/>
            <person name="Tan Y."/>
            <person name="Valentine D.L."/>
            <person name="O'Malley M.A."/>
        </authorList>
    </citation>
    <scope>NUCLEOTIDE SEQUENCE [LARGE SCALE GENOMIC DNA]</scope>
    <source>
        <strain evidence="3 4">M.o.H.</strain>
    </source>
</reference>
<proteinExistence type="predicted"/>
<feature type="compositionally biased region" description="Low complexity" evidence="1">
    <location>
        <begin position="183"/>
        <end position="221"/>
    </location>
</feature>
<dbReference type="InterPro" id="IPR007404">
    <property type="entry name" value="YdjM-like"/>
</dbReference>
<keyword evidence="2" id="KW-1133">Transmembrane helix</keyword>
<evidence type="ECO:0008006" key="5">
    <source>
        <dbReference type="Google" id="ProtNLM"/>
    </source>
</evidence>
<dbReference type="AlphaFoldDB" id="A0A2A2H832"/>
<dbReference type="Pfam" id="PF04307">
    <property type="entry name" value="YdjM"/>
    <property type="match status" value="1"/>
</dbReference>
<feature type="compositionally biased region" description="Low complexity" evidence="1">
    <location>
        <begin position="240"/>
        <end position="249"/>
    </location>
</feature>